<dbReference type="AlphaFoldDB" id="A0A4Q4QPC8"/>
<dbReference type="OrthoDB" id="3860514at2759"/>
<evidence type="ECO:0008006" key="4">
    <source>
        <dbReference type="Google" id="ProtNLM"/>
    </source>
</evidence>
<comment type="caution">
    <text evidence="2">The sequence shown here is derived from an EMBL/GenBank/DDBJ whole genome shotgun (WGS) entry which is preliminary data.</text>
</comment>
<sequence>MNSTVAPQLRRSKRKQAEQAAKPVADTTNDDAPAPRKRARKAIASTTAPPTIKSIDGKVNEPDADNVPAQPRQHNYTLPPFLALPRELRDEIYKHILNSDRSSKLKSGSRNIVTRCGLVGVNNQISAEFLDAVLFHAPVITTVVRNHNFAPVVTFLNRLSQAQLKRLSNYPESQAAGADDDGDNDDVRAKRKIRIILSYSAGAKDSRAHLNRWLDRFDNPDKRGKEIEFEYGNDGTYGNGGYKQRPRSREKASKRWNEEARKILMNAGRRGWW</sequence>
<evidence type="ECO:0000256" key="1">
    <source>
        <dbReference type="SAM" id="MobiDB-lite"/>
    </source>
</evidence>
<evidence type="ECO:0000313" key="2">
    <source>
        <dbReference type="EMBL" id="RYO45242.1"/>
    </source>
</evidence>
<dbReference type="EMBL" id="PEJP01000054">
    <property type="protein sequence ID" value="RYO45242.1"/>
    <property type="molecule type" value="Genomic_DNA"/>
</dbReference>
<feature type="region of interest" description="Disordered" evidence="1">
    <location>
        <begin position="1"/>
        <end position="74"/>
    </location>
</feature>
<evidence type="ECO:0000313" key="3">
    <source>
        <dbReference type="Proteomes" id="UP000293823"/>
    </source>
</evidence>
<accession>A0A4Q4QPC8</accession>
<reference evidence="3" key="1">
    <citation type="journal article" date="2019" name="bioRxiv">
        <title>Genomics, evolutionary history and diagnostics of the Alternaria alternata species group including apple and Asian pear pathotypes.</title>
        <authorList>
            <person name="Armitage A.D."/>
            <person name="Cockerton H.M."/>
            <person name="Sreenivasaprasad S."/>
            <person name="Woodhall J.W."/>
            <person name="Lane C.R."/>
            <person name="Harrison R.J."/>
            <person name="Clarkson J.P."/>
        </authorList>
    </citation>
    <scope>NUCLEOTIDE SEQUENCE [LARGE SCALE GENOMIC DNA]</scope>
    <source>
        <strain evidence="3">RGR 97.0016</strain>
    </source>
</reference>
<dbReference type="Proteomes" id="UP000293823">
    <property type="component" value="Unassembled WGS sequence"/>
</dbReference>
<organism evidence="2 3">
    <name type="scientific">Alternaria arborescens</name>
    <dbReference type="NCBI Taxonomy" id="156630"/>
    <lineage>
        <taxon>Eukaryota</taxon>
        <taxon>Fungi</taxon>
        <taxon>Dikarya</taxon>
        <taxon>Ascomycota</taxon>
        <taxon>Pezizomycotina</taxon>
        <taxon>Dothideomycetes</taxon>
        <taxon>Pleosporomycetidae</taxon>
        <taxon>Pleosporales</taxon>
        <taxon>Pleosporineae</taxon>
        <taxon>Pleosporaceae</taxon>
        <taxon>Alternaria</taxon>
        <taxon>Alternaria sect. Alternaria</taxon>
    </lineage>
</organism>
<proteinExistence type="predicted"/>
<protein>
    <recommendedName>
        <fullName evidence="4">F-box domain-containing protein</fullName>
    </recommendedName>
</protein>
<name>A0A4Q4QPC8_9PLEO</name>
<keyword evidence="3" id="KW-1185">Reference proteome</keyword>
<gene>
    <name evidence="2" type="ORF">AA0113_g10509</name>
</gene>